<evidence type="ECO:0000256" key="1">
    <source>
        <dbReference type="SAM" id="MobiDB-lite"/>
    </source>
</evidence>
<reference evidence="2" key="1">
    <citation type="submission" date="2023-06" db="EMBL/GenBank/DDBJ databases">
        <authorList>
            <person name="Jiang Y."/>
            <person name="Liu Q."/>
        </authorList>
    </citation>
    <scope>NUCLEOTIDE SEQUENCE</scope>
    <source>
        <strain evidence="2">CGMCC 1.12090</strain>
    </source>
</reference>
<dbReference type="EMBL" id="JAUKVY010000003">
    <property type="protein sequence ID" value="MDO1531961.1"/>
    <property type="molecule type" value="Genomic_DNA"/>
</dbReference>
<feature type="region of interest" description="Disordered" evidence="1">
    <location>
        <begin position="88"/>
        <end position="108"/>
    </location>
</feature>
<evidence type="ECO:0000313" key="2">
    <source>
        <dbReference type="EMBL" id="MDO1531961.1"/>
    </source>
</evidence>
<dbReference type="RefSeq" id="WP_301805688.1">
    <property type="nucleotide sequence ID" value="NZ_JAUJZH010000003.1"/>
</dbReference>
<proteinExistence type="predicted"/>
<gene>
    <name evidence="2" type="ORF">Q2T77_06655</name>
</gene>
<comment type="caution">
    <text evidence="2">The sequence shown here is derived from an EMBL/GenBank/DDBJ whole genome shotgun (WGS) entry which is preliminary data.</text>
</comment>
<evidence type="ECO:0000313" key="3">
    <source>
        <dbReference type="Proteomes" id="UP001169027"/>
    </source>
</evidence>
<dbReference type="Proteomes" id="UP001169027">
    <property type="component" value="Unassembled WGS sequence"/>
</dbReference>
<accession>A0ABT8RZ68</accession>
<organism evidence="2 3">
    <name type="scientific">Variovorax ginsengisoli</name>
    <dbReference type="NCBI Taxonomy" id="363844"/>
    <lineage>
        <taxon>Bacteria</taxon>
        <taxon>Pseudomonadati</taxon>
        <taxon>Pseudomonadota</taxon>
        <taxon>Betaproteobacteria</taxon>
        <taxon>Burkholderiales</taxon>
        <taxon>Comamonadaceae</taxon>
        <taxon>Variovorax</taxon>
    </lineage>
</organism>
<sequence>MPTLRSTDAEIIERLAIGDSLVVVAPPGSSVRVYHRPDQNPDSTVTGATTTFGPYPTTKTLHMKCTAGAVSFTVPTQPPTEPPAFVISSSAPSNADGRPDGTIYIQTA</sequence>
<name>A0ABT8RZ68_9BURK</name>
<keyword evidence="3" id="KW-1185">Reference proteome</keyword>
<protein>
    <submittedName>
        <fullName evidence="2">Uncharacterized protein</fullName>
    </submittedName>
</protein>